<name>A0A7R7VKY6_ASPCH</name>
<feature type="repeat" description="ANK" evidence="3">
    <location>
        <begin position="374"/>
        <end position="406"/>
    </location>
</feature>
<dbReference type="PROSITE" id="PS50088">
    <property type="entry name" value="ANK_REPEAT"/>
    <property type="match status" value="2"/>
</dbReference>
<evidence type="ECO:0008006" key="6">
    <source>
        <dbReference type="Google" id="ProtNLM"/>
    </source>
</evidence>
<dbReference type="SMART" id="SM00248">
    <property type="entry name" value="ANK"/>
    <property type="match status" value="5"/>
</dbReference>
<protein>
    <recommendedName>
        <fullName evidence="6">Ankyrin repeat-containing domain protein</fullName>
    </recommendedName>
</protein>
<evidence type="ECO:0000313" key="4">
    <source>
        <dbReference type="EMBL" id="BCR85808.1"/>
    </source>
</evidence>
<dbReference type="AlphaFoldDB" id="A0A7R7VKY6"/>
<dbReference type="PROSITE" id="PS50297">
    <property type="entry name" value="ANK_REP_REGION"/>
    <property type="match status" value="2"/>
</dbReference>
<dbReference type="GeneID" id="66980167"/>
<feature type="repeat" description="ANK" evidence="3">
    <location>
        <begin position="209"/>
        <end position="237"/>
    </location>
</feature>
<dbReference type="InterPro" id="IPR002110">
    <property type="entry name" value="Ankyrin_rpt"/>
</dbReference>
<reference evidence="4" key="2">
    <citation type="submission" date="2021-02" db="EMBL/GenBank/DDBJ databases">
        <title>Aspergillus chevalieri M1 genome sequence.</title>
        <authorList>
            <person name="Kadooka C."/>
            <person name="Mori K."/>
            <person name="Futagami T."/>
        </authorList>
    </citation>
    <scope>NUCLEOTIDE SEQUENCE</scope>
    <source>
        <strain evidence="4">M1</strain>
    </source>
</reference>
<dbReference type="InterPro" id="IPR036770">
    <property type="entry name" value="Ankyrin_rpt-contain_sf"/>
</dbReference>
<evidence type="ECO:0000256" key="3">
    <source>
        <dbReference type="PROSITE-ProRule" id="PRU00023"/>
    </source>
</evidence>
<dbReference type="Proteomes" id="UP000637239">
    <property type="component" value="Chromosome 2"/>
</dbReference>
<gene>
    <name evidence="4" type="ORF">ACHE_21266A</name>
</gene>
<dbReference type="PANTHER" id="PTHR24198:SF165">
    <property type="entry name" value="ANKYRIN REPEAT-CONTAINING PROTEIN-RELATED"/>
    <property type="match status" value="1"/>
</dbReference>
<evidence type="ECO:0000313" key="5">
    <source>
        <dbReference type="Proteomes" id="UP000637239"/>
    </source>
</evidence>
<evidence type="ECO:0000256" key="2">
    <source>
        <dbReference type="ARBA" id="ARBA00023043"/>
    </source>
</evidence>
<organism evidence="4 5">
    <name type="scientific">Aspergillus chevalieri</name>
    <name type="common">Eurotium chevalieri</name>
    <dbReference type="NCBI Taxonomy" id="182096"/>
    <lineage>
        <taxon>Eukaryota</taxon>
        <taxon>Fungi</taxon>
        <taxon>Dikarya</taxon>
        <taxon>Ascomycota</taxon>
        <taxon>Pezizomycotina</taxon>
        <taxon>Eurotiomycetes</taxon>
        <taxon>Eurotiomycetidae</taxon>
        <taxon>Eurotiales</taxon>
        <taxon>Aspergillaceae</taxon>
        <taxon>Aspergillus</taxon>
        <taxon>Aspergillus subgen. Aspergillus</taxon>
    </lineage>
</organism>
<accession>A0A7R7VKY6</accession>
<sequence length="499" mass="55759">MHLLDLPPEVFHLITEAYVASTCYECDLKNLQLVNKFFYQEVTRAICTMRHLFAFTNPEPFLPEYLQYVVSSNERDDYLARTIKHVTNQLIKYDNSEQKGSSLDGRNQRIRLAVSHAVIDFMVPGLGYVIRGEPTREVSPPCQDDPDYIGHIDEYEFDRSMRLGDGQTCDALEHVLSAAAYLGNISLVEHLLEHEGVDLNARSNIFGPPLRNAALRGHFKIVRLLLDKGADPDGGSYPRTEEDYQKVERQCGKDVLERCFPDILDCPGTALEAAARNAHKEVVHLLLQPEFHISRSSSSYRKAIVFAAMGGDADILKMLIGGANFGTLSGSSLQTYWDRTLRYAAFCGKTETIPLLLDKGAHINRQYEDEINLGFSTPLGLAAFNGHNETILFLLQKGADINGGSLHPIYMATCHGFARTVTLLLDQGAEVHPVYSRFMERAAEYGEADVVRVFLERGLHQVPGRFDKGECALKIARSTGHPRVVRVLEEFGVTECHGA</sequence>
<dbReference type="EMBL" id="AP024417">
    <property type="protein sequence ID" value="BCR85808.1"/>
    <property type="molecule type" value="Genomic_DNA"/>
</dbReference>
<evidence type="ECO:0000256" key="1">
    <source>
        <dbReference type="ARBA" id="ARBA00022737"/>
    </source>
</evidence>
<keyword evidence="2 3" id="KW-0040">ANK repeat</keyword>
<reference evidence="4" key="1">
    <citation type="submission" date="2021-01" db="EMBL/GenBank/DDBJ databases">
        <authorList>
            <consortium name="Aspergillus chevalieri M1 genome sequencing consortium"/>
            <person name="Kazuki M."/>
            <person name="Futagami T."/>
        </authorList>
    </citation>
    <scope>NUCLEOTIDE SEQUENCE</scope>
    <source>
        <strain evidence="4">M1</strain>
    </source>
</reference>
<dbReference type="Gene3D" id="1.25.40.20">
    <property type="entry name" value="Ankyrin repeat-containing domain"/>
    <property type="match status" value="2"/>
</dbReference>
<keyword evidence="5" id="KW-1185">Reference proteome</keyword>
<dbReference type="Pfam" id="PF13637">
    <property type="entry name" value="Ank_4"/>
    <property type="match status" value="1"/>
</dbReference>
<dbReference type="SUPFAM" id="SSF48403">
    <property type="entry name" value="Ankyrin repeat"/>
    <property type="match status" value="1"/>
</dbReference>
<proteinExistence type="predicted"/>
<keyword evidence="1" id="KW-0677">Repeat</keyword>
<dbReference type="Pfam" id="PF12796">
    <property type="entry name" value="Ank_2"/>
    <property type="match status" value="1"/>
</dbReference>
<dbReference type="KEGG" id="ache:ACHE_21266A"/>
<dbReference type="RefSeq" id="XP_043134330.1">
    <property type="nucleotide sequence ID" value="XM_043275330.1"/>
</dbReference>
<dbReference type="PANTHER" id="PTHR24198">
    <property type="entry name" value="ANKYRIN REPEAT AND PROTEIN KINASE DOMAIN-CONTAINING PROTEIN"/>
    <property type="match status" value="1"/>
</dbReference>